<dbReference type="PANTHER" id="PTHR43085">
    <property type="entry name" value="HEXOKINASE FAMILY MEMBER"/>
    <property type="match status" value="1"/>
</dbReference>
<evidence type="ECO:0000256" key="3">
    <source>
        <dbReference type="ARBA" id="ARBA00022777"/>
    </source>
</evidence>
<dbReference type="RefSeq" id="WP_189360759.1">
    <property type="nucleotide sequence ID" value="NZ_BMWZ01000004.1"/>
</dbReference>
<dbReference type="CDD" id="cd01167">
    <property type="entry name" value="bac_FRK"/>
    <property type="match status" value="1"/>
</dbReference>
<evidence type="ECO:0000256" key="1">
    <source>
        <dbReference type="ARBA" id="ARBA00010688"/>
    </source>
</evidence>
<dbReference type="Proteomes" id="UP000636004">
    <property type="component" value="Unassembled WGS sequence"/>
</dbReference>
<dbReference type="Pfam" id="PF00294">
    <property type="entry name" value="PfkB"/>
    <property type="match status" value="1"/>
</dbReference>
<keyword evidence="3" id="KW-0418">Kinase</keyword>
<dbReference type="InterPro" id="IPR050306">
    <property type="entry name" value="PfkB_Carbo_kinase"/>
</dbReference>
<gene>
    <name evidence="5" type="ORF">GCM10007028_21180</name>
</gene>
<keyword evidence="2" id="KW-0808">Transferase</keyword>
<evidence type="ECO:0000313" key="6">
    <source>
        <dbReference type="Proteomes" id="UP000636004"/>
    </source>
</evidence>
<sequence>MSHIVCFGEILWDIFPDTKKIGGAPLNVALRLASFNQRVSMISAVGQDRLGDALITYLKDNQVESECIQQLNTFKTGEVLVKLNAKGVATYNIEYPCAWDRIAVTESATAIVKQADAFVYGSLIARDNVSKNTLFTYLELAKYKIFDLNLRAPFYSKVLLQELMQVADVIKFNDEELFEVSAFLGSPYRGLEQNINYIARKTNTSSICVTKGAFGAVLLHQERLYYNSGYKVEVVDTVGAGDSFLGTLVSHLMDEVSPQMAIDMACAVGAMVAQSEGANPKISVSEITDFMGE</sequence>
<reference evidence="5" key="2">
    <citation type="submission" date="2020-09" db="EMBL/GenBank/DDBJ databases">
        <authorList>
            <person name="Sun Q."/>
            <person name="Kim S."/>
        </authorList>
    </citation>
    <scope>NUCLEOTIDE SEQUENCE</scope>
    <source>
        <strain evidence="5">KCTC 12710</strain>
    </source>
</reference>
<evidence type="ECO:0000259" key="4">
    <source>
        <dbReference type="Pfam" id="PF00294"/>
    </source>
</evidence>
<comment type="similarity">
    <text evidence="1">Belongs to the carbohydrate kinase PfkB family.</text>
</comment>
<dbReference type="GO" id="GO:0016301">
    <property type="term" value="F:kinase activity"/>
    <property type="evidence" value="ECO:0007669"/>
    <property type="project" value="UniProtKB-KW"/>
</dbReference>
<dbReference type="InterPro" id="IPR029056">
    <property type="entry name" value="Ribokinase-like"/>
</dbReference>
<dbReference type="InterPro" id="IPR011611">
    <property type="entry name" value="PfkB_dom"/>
</dbReference>
<accession>A0A918R1M5</accession>
<evidence type="ECO:0000256" key="2">
    <source>
        <dbReference type="ARBA" id="ARBA00022679"/>
    </source>
</evidence>
<evidence type="ECO:0000313" key="5">
    <source>
        <dbReference type="EMBL" id="GGZ83031.1"/>
    </source>
</evidence>
<dbReference type="SUPFAM" id="SSF53613">
    <property type="entry name" value="Ribokinase-like"/>
    <property type="match status" value="1"/>
</dbReference>
<keyword evidence="6" id="KW-1185">Reference proteome</keyword>
<feature type="domain" description="Carbohydrate kinase PfkB" evidence="4">
    <location>
        <begin position="18"/>
        <end position="280"/>
    </location>
</feature>
<protein>
    <submittedName>
        <fullName evidence="5">Fructokinase</fullName>
    </submittedName>
</protein>
<reference evidence="5" key="1">
    <citation type="journal article" date="2014" name="Int. J. Syst. Evol. Microbiol.">
        <title>Complete genome sequence of Corynebacterium casei LMG S-19264T (=DSM 44701T), isolated from a smear-ripened cheese.</title>
        <authorList>
            <consortium name="US DOE Joint Genome Institute (JGI-PGF)"/>
            <person name="Walter F."/>
            <person name="Albersmeier A."/>
            <person name="Kalinowski J."/>
            <person name="Ruckert C."/>
        </authorList>
    </citation>
    <scope>NUCLEOTIDE SEQUENCE</scope>
    <source>
        <strain evidence="5">KCTC 12710</strain>
    </source>
</reference>
<dbReference type="EMBL" id="BMWZ01000004">
    <property type="protein sequence ID" value="GGZ83031.1"/>
    <property type="molecule type" value="Genomic_DNA"/>
</dbReference>
<comment type="caution">
    <text evidence="5">The sequence shown here is derived from an EMBL/GenBank/DDBJ whole genome shotgun (WGS) entry which is preliminary data.</text>
</comment>
<name>A0A918R1M5_9FLAO</name>
<dbReference type="Gene3D" id="3.40.1190.20">
    <property type="match status" value="1"/>
</dbReference>
<dbReference type="AlphaFoldDB" id="A0A918R1M5"/>
<dbReference type="PANTHER" id="PTHR43085:SF57">
    <property type="entry name" value="CARBOHYDRATE KINASE PFKB DOMAIN-CONTAINING PROTEIN"/>
    <property type="match status" value="1"/>
</dbReference>
<organism evidence="5 6">
    <name type="scientific">Algibacter mikhailovii</name>
    <dbReference type="NCBI Taxonomy" id="425498"/>
    <lineage>
        <taxon>Bacteria</taxon>
        <taxon>Pseudomonadati</taxon>
        <taxon>Bacteroidota</taxon>
        <taxon>Flavobacteriia</taxon>
        <taxon>Flavobacteriales</taxon>
        <taxon>Flavobacteriaceae</taxon>
        <taxon>Algibacter</taxon>
    </lineage>
</organism>
<proteinExistence type="inferred from homology"/>